<dbReference type="EMBL" id="JACAZE010000004">
    <property type="protein sequence ID" value="KAF7318451.1"/>
    <property type="molecule type" value="Genomic_DNA"/>
</dbReference>
<name>A0A8H6WIS2_MYCCL</name>
<evidence type="ECO:0000256" key="4">
    <source>
        <dbReference type="ARBA" id="ARBA00022989"/>
    </source>
</evidence>
<comment type="subcellular location">
    <subcellularLocation>
        <location evidence="1">Membrane</location>
        <topology evidence="1">Multi-pass membrane protein</topology>
    </subcellularLocation>
</comment>
<feature type="transmembrane region" description="Helical" evidence="6">
    <location>
        <begin position="253"/>
        <end position="277"/>
    </location>
</feature>
<keyword evidence="5 6" id="KW-0472">Membrane</keyword>
<protein>
    <submittedName>
        <fullName evidence="7">MFS general substrate transporter</fullName>
    </submittedName>
</protein>
<feature type="transmembrane region" description="Helical" evidence="6">
    <location>
        <begin position="33"/>
        <end position="53"/>
    </location>
</feature>
<dbReference type="PANTHER" id="PTHR43791">
    <property type="entry name" value="PERMEASE-RELATED"/>
    <property type="match status" value="1"/>
</dbReference>
<dbReference type="Proteomes" id="UP000613580">
    <property type="component" value="Unassembled WGS sequence"/>
</dbReference>
<dbReference type="PANTHER" id="PTHR43791:SF39">
    <property type="entry name" value="TRANSPORTER LIZ1_SEO1, PUTATIVE (AFU_ORTHOLOGUE AFUA_3G00980)-RELATED"/>
    <property type="match status" value="1"/>
</dbReference>
<keyword evidence="3 6" id="KW-0812">Transmembrane</keyword>
<dbReference type="OrthoDB" id="3639251at2759"/>
<evidence type="ECO:0000313" key="8">
    <source>
        <dbReference type="Proteomes" id="UP000613580"/>
    </source>
</evidence>
<feature type="transmembrane region" description="Helical" evidence="6">
    <location>
        <begin position="189"/>
        <end position="207"/>
    </location>
</feature>
<dbReference type="AlphaFoldDB" id="A0A8H6WIS2"/>
<dbReference type="InterPro" id="IPR036259">
    <property type="entry name" value="MFS_trans_sf"/>
</dbReference>
<keyword evidence="4 6" id="KW-1133">Transmembrane helix</keyword>
<dbReference type="GO" id="GO:0022857">
    <property type="term" value="F:transmembrane transporter activity"/>
    <property type="evidence" value="ECO:0007669"/>
    <property type="project" value="TreeGrafter"/>
</dbReference>
<evidence type="ECO:0000256" key="1">
    <source>
        <dbReference type="ARBA" id="ARBA00004141"/>
    </source>
</evidence>
<keyword evidence="8" id="KW-1185">Reference proteome</keyword>
<evidence type="ECO:0000256" key="6">
    <source>
        <dbReference type="SAM" id="Phobius"/>
    </source>
</evidence>
<feature type="transmembrane region" description="Helical" evidence="6">
    <location>
        <begin position="159"/>
        <end position="177"/>
    </location>
</feature>
<evidence type="ECO:0000256" key="2">
    <source>
        <dbReference type="ARBA" id="ARBA00022448"/>
    </source>
</evidence>
<dbReference type="GO" id="GO:0016020">
    <property type="term" value="C:membrane"/>
    <property type="evidence" value="ECO:0007669"/>
    <property type="project" value="UniProtKB-SubCell"/>
</dbReference>
<feature type="transmembrane region" description="Helical" evidence="6">
    <location>
        <begin position="219"/>
        <end position="241"/>
    </location>
</feature>
<gene>
    <name evidence="7" type="ORF">HMN09_00354300</name>
</gene>
<sequence length="293" mass="32624">MAVYSSLSVTATAAKKLRVYSGEPTPLGPWAEWLLIIDAIVTLPIAALGFAFLPNHPWSKRPSFWLNAEEVALARARMQAIGRKGREPWTRAKYNAGVQSPMQYWMKSFNATPPPVPGVSWTVAQIQLYPLPTTAIFAVAAIIAAWLSDGPAKGRRWPFLLFGGVFGLIMDIVWLKMPLYTNIGGHLAYFWLIMLGAASGALSLNWVSEICSDDNELRAITVALSNDLAYVVTAVAPNFVWKTTSFPRALEGYHWSIGMQILSCALLWTFLILRLLWRDRQKLRAMQGLRASE</sequence>
<evidence type="ECO:0000256" key="3">
    <source>
        <dbReference type="ARBA" id="ARBA00022692"/>
    </source>
</evidence>
<keyword evidence="2" id="KW-0813">Transport</keyword>
<evidence type="ECO:0000313" key="7">
    <source>
        <dbReference type="EMBL" id="KAF7318451.1"/>
    </source>
</evidence>
<organism evidence="7 8">
    <name type="scientific">Mycena chlorophos</name>
    <name type="common">Agaric fungus</name>
    <name type="synonym">Agaricus chlorophos</name>
    <dbReference type="NCBI Taxonomy" id="658473"/>
    <lineage>
        <taxon>Eukaryota</taxon>
        <taxon>Fungi</taxon>
        <taxon>Dikarya</taxon>
        <taxon>Basidiomycota</taxon>
        <taxon>Agaricomycotina</taxon>
        <taxon>Agaricomycetes</taxon>
        <taxon>Agaricomycetidae</taxon>
        <taxon>Agaricales</taxon>
        <taxon>Marasmiineae</taxon>
        <taxon>Mycenaceae</taxon>
        <taxon>Mycena</taxon>
    </lineage>
</organism>
<feature type="transmembrane region" description="Helical" evidence="6">
    <location>
        <begin position="128"/>
        <end position="147"/>
    </location>
</feature>
<dbReference type="SUPFAM" id="SSF103473">
    <property type="entry name" value="MFS general substrate transporter"/>
    <property type="match status" value="1"/>
</dbReference>
<proteinExistence type="predicted"/>
<comment type="caution">
    <text evidence="7">The sequence shown here is derived from an EMBL/GenBank/DDBJ whole genome shotgun (WGS) entry which is preliminary data.</text>
</comment>
<reference evidence="7" key="1">
    <citation type="submission" date="2020-05" db="EMBL/GenBank/DDBJ databases">
        <title>Mycena genomes resolve the evolution of fungal bioluminescence.</title>
        <authorList>
            <person name="Tsai I.J."/>
        </authorList>
    </citation>
    <scope>NUCLEOTIDE SEQUENCE</scope>
    <source>
        <strain evidence="7">110903Hualien_Pintung</strain>
    </source>
</reference>
<evidence type="ECO:0000256" key="5">
    <source>
        <dbReference type="ARBA" id="ARBA00023136"/>
    </source>
</evidence>
<accession>A0A8H6WIS2</accession>